<dbReference type="RefSeq" id="WP_076378699.1">
    <property type="nucleotide sequence ID" value="NZ_AP017422.1"/>
</dbReference>
<organism evidence="1 2">
    <name type="scientific">Filimonas lacunae</name>
    <dbReference type="NCBI Taxonomy" id="477680"/>
    <lineage>
        <taxon>Bacteria</taxon>
        <taxon>Pseudomonadati</taxon>
        <taxon>Bacteroidota</taxon>
        <taxon>Chitinophagia</taxon>
        <taxon>Chitinophagales</taxon>
        <taxon>Chitinophagaceae</taxon>
        <taxon>Filimonas</taxon>
    </lineage>
</organism>
<accession>A0A1N7P130</accession>
<sequence length="89" mass="9746">MNKIKYVLSAITMIAAVGGALAFKKVATGDKIIYFYTTLRTRCTLPLQGYLAPLNVPGGTPTNYVLTSYATAFNQANCTHQGYFFNHAF</sequence>
<dbReference type="Proteomes" id="UP000186917">
    <property type="component" value="Unassembled WGS sequence"/>
</dbReference>
<evidence type="ECO:0000313" key="2">
    <source>
        <dbReference type="Proteomes" id="UP000186917"/>
    </source>
</evidence>
<evidence type="ECO:0000313" key="1">
    <source>
        <dbReference type="EMBL" id="SIT04149.1"/>
    </source>
</evidence>
<gene>
    <name evidence="1" type="ORF">SAMN05421788_10381</name>
</gene>
<reference evidence="2" key="1">
    <citation type="submission" date="2017-01" db="EMBL/GenBank/DDBJ databases">
        <authorList>
            <person name="Varghese N."/>
            <person name="Submissions S."/>
        </authorList>
    </citation>
    <scope>NUCLEOTIDE SEQUENCE [LARGE SCALE GENOMIC DNA]</scope>
    <source>
        <strain evidence="2">DSM 21054</strain>
    </source>
</reference>
<proteinExistence type="predicted"/>
<dbReference type="EMBL" id="FTOR01000003">
    <property type="protein sequence ID" value="SIT04149.1"/>
    <property type="molecule type" value="Genomic_DNA"/>
</dbReference>
<protein>
    <submittedName>
        <fullName evidence="1">Uncharacterized protein</fullName>
    </submittedName>
</protein>
<dbReference type="AlphaFoldDB" id="A0A1N7P130"/>
<keyword evidence="2" id="KW-1185">Reference proteome</keyword>
<name>A0A1N7P130_9BACT</name>